<dbReference type="PROSITE" id="PS51257">
    <property type="entry name" value="PROKAR_LIPOPROTEIN"/>
    <property type="match status" value="1"/>
</dbReference>
<name>A0A1A7RC97_9GAMM</name>
<comment type="caution">
    <text evidence="3">The sequence shown here is derived from an EMBL/GenBank/DDBJ whole genome shotgun (WGS) entry which is preliminary data.</text>
</comment>
<dbReference type="PANTHER" id="PTHR21666">
    <property type="entry name" value="PEPTIDASE-RELATED"/>
    <property type="match status" value="1"/>
</dbReference>
<dbReference type="EMBL" id="LZDS01000026">
    <property type="protein sequence ID" value="OBX28332.1"/>
    <property type="molecule type" value="Genomic_DNA"/>
</dbReference>
<dbReference type="Proteomes" id="UP000185753">
    <property type="component" value="Unassembled WGS sequence"/>
</dbReference>
<dbReference type="Gene3D" id="2.70.70.10">
    <property type="entry name" value="Glucose Permease (Domain IIA)"/>
    <property type="match status" value="1"/>
</dbReference>
<feature type="chain" id="PRO_5008360739" evidence="1">
    <location>
        <begin position="20"/>
        <end position="185"/>
    </location>
</feature>
<sequence length="185" mass="20098">MQKVSVSRLVIGTVTSLFLALLSACTSAPKKAPSSSLPAAEVKKLQQMRLANQLPVPVHQVKRSQLKDTWGAARSQGRSHEGIDIIVPRGTKVLSTTEGLVADLRNNNLGGKVIWIMGPAGSWHYYAHLDGHKRGLQVGDYVKKGDVIGYVGNTGNARHTAPHLHYGIYLNGKGRNAVNPYPYLR</sequence>
<dbReference type="SUPFAM" id="SSF51261">
    <property type="entry name" value="Duplicated hybrid motif"/>
    <property type="match status" value="1"/>
</dbReference>
<evidence type="ECO:0000256" key="1">
    <source>
        <dbReference type="SAM" id="SignalP"/>
    </source>
</evidence>
<dbReference type="PANTHER" id="PTHR21666:SF268">
    <property type="entry name" value="PEPTIDASE M23 DOMAIN-CONTAINING PROTEIN"/>
    <property type="match status" value="1"/>
</dbReference>
<dbReference type="InterPro" id="IPR011055">
    <property type="entry name" value="Dup_hybrid_motif"/>
</dbReference>
<evidence type="ECO:0000313" key="3">
    <source>
        <dbReference type="EMBL" id="OBX28332.1"/>
    </source>
</evidence>
<evidence type="ECO:0000259" key="2">
    <source>
        <dbReference type="Pfam" id="PF01551"/>
    </source>
</evidence>
<reference evidence="4" key="1">
    <citation type="submission" date="2016-06" db="EMBL/GenBank/DDBJ databases">
        <authorList>
            <person name="Radolfova-Krizova L."/>
            <person name="Nemec A."/>
        </authorList>
    </citation>
    <scope>NUCLEOTIDE SEQUENCE [LARGE SCALE GENOMIC DNA]</scope>
    <source>
        <strain evidence="4">ANC 4275</strain>
    </source>
</reference>
<dbReference type="STRING" id="1443941.A9J31_06950"/>
<gene>
    <name evidence="3" type="ORF">A9J31_06950</name>
</gene>
<dbReference type="CDD" id="cd12797">
    <property type="entry name" value="M23_peptidase"/>
    <property type="match status" value="1"/>
</dbReference>
<keyword evidence="4" id="KW-1185">Reference proteome</keyword>
<dbReference type="AlphaFoldDB" id="A0A1A7RC97"/>
<feature type="signal peptide" evidence="1">
    <location>
        <begin position="1"/>
        <end position="19"/>
    </location>
</feature>
<protein>
    <submittedName>
        <fullName evidence="3">Peptidase M23</fullName>
    </submittedName>
</protein>
<accession>A0A1A7RC97</accession>
<dbReference type="InterPro" id="IPR050570">
    <property type="entry name" value="Cell_wall_metabolism_enzyme"/>
</dbReference>
<feature type="domain" description="M23ase beta-sheet core" evidence="2">
    <location>
        <begin position="79"/>
        <end position="174"/>
    </location>
</feature>
<evidence type="ECO:0000313" key="4">
    <source>
        <dbReference type="Proteomes" id="UP000185753"/>
    </source>
</evidence>
<keyword evidence="1" id="KW-0732">Signal</keyword>
<dbReference type="GO" id="GO:0004222">
    <property type="term" value="F:metalloendopeptidase activity"/>
    <property type="evidence" value="ECO:0007669"/>
    <property type="project" value="TreeGrafter"/>
</dbReference>
<proteinExistence type="predicted"/>
<organism evidence="3 4">
    <name type="scientific">Acinetobacter gandensis</name>
    <dbReference type="NCBI Taxonomy" id="1443941"/>
    <lineage>
        <taxon>Bacteria</taxon>
        <taxon>Pseudomonadati</taxon>
        <taxon>Pseudomonadota</taxon>
        <taxon>Gammaproteobacteria</taxon>
        <taxon>Moraxellales</taxon>
        <taxon>Moraxellaceae</taxon>
        <taxon>Acinetobacter</taxon>
    </lineage>
</organism>
<dbReference type="InterPro" id="IPR016047">
    <property type="entry name" value="M23ase_b-sheet_dom"/>
</dbReference>
<dbReference type="Pfam" id="PF01551">
    <property type="entry name" value="Peptidase_M23"/>
    <property type="match status" value="1"/>
</dbReference>